<reference evidence="2 3" key="1">
    <citation type="journal article" date="2012" name="Science">
        <title>The Paleozoic origin of enzymatic lignin decomposition reconstructed from 31 fungal genomes.</title>
        <authorList>
            <person name="Floudas D."/>
            <person name="Binder M."/>
            <person name="Riley R."/>
            <person name="Barry K."/>
            <person name="Blanchette R.A."/>
            <person name="Henrissat B."/>
            <person name="Martinez A.T."/>
            <person name="Otillar R."/>
            <person name="Spatafora J.W."/>
            <person name="Yadav J.S."/>
            <person name="Aerts A."/>
            <person name="Benoit I."/>
            <person name="Boyd A."/>
            <person name="Carlson A."/>
            <person name="Copeland A."/>
            <person name="Coutinho P.M."/>
            <person name="de Vries R.P."/>
            <person name="Ferreira P."/>
            <person name="Findley K."/>
            <person name="Foster B."/>
            <person name="Gaskell J."/>
            <person name="Glotzer D."/>
            <person name="Gorecki P."/>
            <person name="Heitman J."/>
            <person name="Hesse C."/>
            <person name="Hori C."/>
            <person name="Igarashi K."/>
            <person name="Jurgens J.A."/>
            <person name="Kallen N."/>
            <person name="Kersten P."/>
            <person name="Kohler A."/>
            <person name="Kuees U."/>
            <person name="Kumar T.K.A."/>
            <person name="Kuo A."/>
            <person name="LaButti K."/>
            <person name="Larrondo L.F."/>
            <person name="Lindquist E."/>
            <person name="Ling A."/>
            <person name="Lombard V."/>
            <person name="Lucas S."/>
            <person name="Lundell T."/>
            <person name="Martin R."/>
            <person name="McLaughlin D.J."/>
            <person name="Morgenstern I."/>
            <person name="Morin E."/>
            <person name="Murat C."/>
            <person name="Nagy L.G."/>
            <person name="Nolan M."/>
            <person name="Ohm R.A."/>
            <person name="Patyshakuliyeva A."/>
            <person name="Rokas A."/>
            <person name="Ruiz-Duenas F.J."/>
            <person name="Sabat G."/>
            <person name="Salamov A."/>
            <person name="Samejima M."/>
            <person name="Schmutz J."/>
            <person name="Slot J.C."/>
            <person name="St John F."/>
            <person name="Stenlid J."/>
            <person name="Sun H."/>
            <person name="Sun S."/>
            <person name="Syed K."/>
            <person name="Tsang A."/>
            <person name="Wiebenga A."/>
            <person name="Young D."/>
            <person name="Pisabarro A."/>
            <person name="Eastwood D.C."/>
            <person name="Martin F."/>
            <person name="Cullen D."/>
            <person name="Grigoriev I.V."/>
            <person name="Hibbett D.S."/>
        </authorList>
    </citation>
    <scope>NUCLEOTIDE SEQUENCE [LARGE SCALE GENOMIC DNA]</scope>
    <source>
        <strain evidence="2 3">MD-104</strain>
    </source>
</reference>
<protein>
    <recommendedName>
        <fullName evidence="1">RNase H type-1 domain-containing protein</fullName>
    </recommendedName>
</protein>
<dbReference type="STRING" id="742152.A0A2H3J2J7"/>
<dbReference type="GO" id="GO:0003676">
    <property type="term" value="F:nucleic acid binding"/>
    <property type="evidence" value="ECO:0007669"/>
    <property type="project" value="InterPro"/>
</dbReference>
<dbReference type="OMA" id="GYHEGRE"/>
<dbReference type="GO" id="GO:0004523">
    <property type="term" value="F:RNA-DNA hybrid ribonuclease activity"/>
    <property type="evidence" value="ECO:0007669"/>
    <property type="project" value="InterPro"/>
</dbReference>
<dbReference type="Gene3D" id="3.30.420.10">
    <property type="entry name" value="Ribonuclease H-like superfamily/Ribonuclease H"/>
    <property type="match status" value="1"/>
</dbReference>
<dbReference type="InterPro" id="IPR012337">
    <property type="entry name" value="RNaseH-like_sf"/>
</dbReference>
<dbReference type="InterPro" id="IPR002156">
    <property type="entry name" value="RNaseH_domain"/>
</dbReference>
<name>A0A2H3J2J7_WOLCO</name>
<dbReference type="SUPFAM" id="SSF53098">
    <property type="entry name" value="Ribonuclease H-like"/>
    <property type="match status" value="1"/>
</dbReference>
<evidence type="ECO:0000313" key="2">
    <source>
        <dbReference type="EMBL" id="PCH36470.1"/>
    </source>
</evidence>
<dbReference type="Proteomes" id="UP000218811">
    <property type="component" value="Unassembled WGS sequence"/>
</dbReference>
<accession>A0A2H3J2J7</accession>
<dbReference type="PROSITE" id="PS50879">
    <property type="entry name" value="RNASE_H_1"/>
    <property type="match status" value="1"/>
</dbReference>
<sequence>MEVHTGRLGLGCKVGIYDAELLALATAAFALPNLLARHTVIRTVYFLADNQAALQAAPDTTDHPGQTLSILFRKHLDTTLRSHLGLSVHLQWCPSHSGIPGNDRADTLAKQVVSRRSIVPPSLSWLWEHNCARALRRWKMDWAGCPHINAAGVTLADPPSLRLSRFHQTYTGPCHVHSRIVQLCLGHGHFGDYYRHFVPSESSRCLCNGVTLQTQEHVLVDCPRHTDACHHLRAASRSLNVRTLRSTLKGLNAIALFLNDTSCNLKPTPGEGGSHKGAFLIPGVSRHKRPRQV</sequence>
<dbReference type="OrthoDB" id="3230070at2759"/>
<dbReference type="CDD" id="cd09276">
    <property type="entry name" value="Rnase_HI_RT_non_LTR"/>
    <property type="match status" value="1"/>
</dbReference>
<keyword evidence="3" id="KW-1185">Reference proteome</keyword>
<dbReference type="InterPro" id="IPR036397">
    <property type="entry name" value="RNaseH_sf"/>
</dbReference>
<gene>
    <name evidence="2" type="ORF">WOLCODRAFT_157178</name>
</gene>
<dbReference type="AlphaFoldDB" id="A0A2H3J2J7"/>
<feature type="domain" description="RNase H type-1" evidence="1">
    <location>
        <begin position="1"/>
        <end position="114"/>
    </location>
</feature>
<evidence type="ECO:0000259" key="1">
    <source>
        <dbReference type="PROSITE" id="PS50879"/>
    </source>
</evidence>
<dbReference type="EMBL" id="KB467876">
    <property type="protein sequence ID" value="PCH36470.1"/>
    <property type="molecule type" value="Genomic_DNA"/>
</dbReference>
<evidence type="ECO:0000313" key="3">
    <source>
        <dbReference type="Proteomes" id="UP000218811"/>
    </source>
</evidence>
<proteinExistence type="predicted"/>
<organism evidence="2 3">
    <name type="scientific">Wolfiporia cocos (strain MD-104)</name>
    <name type="common">Brown rot fungus</name>
    <dbReference type="NCBI Taxonomy" id="742152"/>
    <lineage>
        <taxon>Eukaryota</taxon>
        <taxon>Fungi</taxon>
        <taxon>Dikarya</taxon>
        <taxon>Basidiomycota</taxon>
        <taxon>Agaricomycotina</taxon>
        <taxon>Agaricomycetes</taxon>
        <taxon>Polyporales</taxon>
        <taxon>Phaeolaceae</taxon>
        <taxon>Wolfiporia</taxon>
    </lineage>
</organism>